<dbReference type="GO" id="GO:0006589">
    <property type="term" value="P:octopamine biosynthetic process"/>
    <property type="evidence" value="ECO:0007669"/>
    <property type="project" value="TreeGrafter"/>
</dbReference>
<dbReference type="InterPro" id="IPR036939">
    <property type="entry name" value="Cu2_ascorb_mOase_N_sf"/>
</dbReference>
<keyword evidence="4" id="KW-0472">Membrane</keyword>
<dbReference type="InterPro" id="IPR014784">
    <property type="entry name" value="Cu2_ascorb_mOase-like_C"/>
</dbReference>
<gene>
    <name evidence="6" type="ORF">Fcan01_04315</name>
</gene>
<dbReference type="FunFam" id="2.60.120.230:FF:000001">
    <property type="entry name" value="Monooxygenase, DBH-like 1"/>
    <property type="match status" value="1"/>
</dbReference>
<evidence type="ECO:0000256" key="4">
    <source>
        <dbReference type="SAM" id="Phobius"/>
    </source>
</evidence>
<keyword evidence="4" id="KW-1133">Transmembrane helix</keyword>
<dbReference type="Pfam" id="PF03712">
    <property type="entry name" value="Cu2_monoox_C"/>
    <property type="match status" value="1"/>
</dbReference>
<feature type="domain" description="DOMON" evidence="5">
    <location>
        <begin position="47"/>
        <end position="177"/>
    </location>
</feature>
<dbReference type="GO" id="GO:0042421">
    <property type="term" value="P:norepinephrine biosynthetic process"/>
    <property type="evidence" value="ECO:0007669"/>
    <property type="project" value="TreeGrafter"/>
</dbReference>
<dbReference type="InterPro" id="IPR005018">
    <property type="entry name" value="DOMON_domain"/>
</dbReference>
<dbReference type="GO" id="GO:0030667">
    <property type="term" value="C:secretory granule membrane"/>
    <property type="evidence" value="ECO:0007669"/>
    <property type="project" value="TreeGrafter"/>
</dbReference>
<evidence type="ECO:0000256" key="2">
    <source>
        <dbReference type="ARBA" id="ARBA00023157"/>
    </source>
</evidence>
<feature type="transmembrane region" description="Helical" evidence="4">
    <location>
        <begin position="640"/>
        <end position="660"/>
    </location>
</feature>
<comment type="caution">
    <text evidence="6">The sequence shown here is derived from an EMBL/GenBank/DDBJ whole genome shotgun (WGS) entry which is preliminary data.</text>
</comment>
<evidence type="ECO:0000256" key="1">
    <source>
        <dbReference type="ARBA" id="ARBA00010676"/>
    </source>
</evidence>
<evidence type="ECO:0000313" key="7">
    <source>
        <dbReference type="Proteomes" id="UP000198287"/>
    </source>
</evidence>
<reference evidence="6 7" key="1">
    <citation type="submission" date="2015-12" db="EMBL/GenBank/DDBJ databases">
        <title>The genome of Folsomia candida.</title>
        <authorList>
            <person name="Faddeeva A."/>
            <person name="Derks M.F."/>
            <person name="Anvar Y."/>
            <person name="Smit S."/>
            <person name="Van Straalen N."/>
            <person name="Roelofs D."/>
        </authorList>
    </citation>
    <scope>NUCLEOTIDE SEQUENCE [LARGE SCALE GENOMIC DNA]</scope>
    <source>
        <strain evidence="6 7">VU population</strain>
        <tissue evidence="6">Whole body</tissue>
    </source>
</reference>
<dbReference type="InterPro" id="IPR000323">
    <property type="entry name" value="Cu2_ascorb_mOase_N"/>
</dbReference>
<dbReference type="Gene3D" id="2.60.120.230">
    <property type="match status" value="1"/>
</dbReference>
<keyword evidence="6" id="KW-0560">Oxidoreductase</keyword>
<sequence length="661" mass="75197">MTSYLENCCIVVSLYLVVMHSNPINCERRGKTLIKTSKNVEDLDFEGKVTLGWTINESEQSVTFELEGETDGYVGFGISPEGKMSGADVFIGGVRPDGSPYHSDRFVPLGETQPKVDIHSNWKLLKAEEVTITSATKRGHNEVTKTYLKFTRFLDTCDDDEDLIIGEGNIKIIWALGEKDEIDYHGTEERGTKSVDLFRRPQSFIDLNETESFDLAVNMSLPQEDGTYWCTFHEGPDLDTKHHVVAWSVILGDSHKFVSHLTMYNCSMHEDDSLVETFQNFTIDKFPGSNCMADFKEEESSDVVAPLEFCTEMLYTWSKGNTELYFPADIGFAIGNGVEPSHYMLEIRFRNPESLPDVNIRAGIKVHYNKKLRPLEAGLLWVGQDTNLGLVVPPSVHDFVIAGHCSPNCTRQFPPEGITIFNTMLRAHLSGRKLKLRHFRHGKELPWIDFDDRYSFNYQQNKQLLRRGHVLPGDQITLECTFDTMWKNGTVGVASLSESDEMCQGYVWYYPVMDVTICGSTYPVEDAFIDFGITKYHNTTTSFGRDTIQIEEPTSLQGEFETVLNTRFNWSSEFRQLLETKRRYSLHQSICFTYTQRMTNSVVHNSKISYPNVAESRLYKSPRGPPCTGKKRESMPDVGVVVRGHTIFSIFGLLVAYFLVN</sequence>
<accession>A0A226EMT3</accession>
<dbReference type="GO" id="GO:0005507">
    <property type="term" value="F:copper ion binding"/>
    <property type="evidence" value="ECO:0007669"/>
    <property type="project" value="InterPro"/>
</dbReference>
<dbReference type="PANTHER" id="PTHR10157">
    <property type="entry name" value="DOPAMINE BETA HYDROXYLASE RELATED"/>
    <property type="match status" value="1"/>
</dbReference>
<dbReference type="SMART" id="SM00664">
    <property type="entry name" value="DoH"/>
    <property type="match status" value="1"/>
</dbReference>
<evidence type="ECO:0000313" key="6">
    <source>
        <dbReference type="EMBL" id="OXA58995.1"/>
    </source>
</evidence>
<keyword evidence="2" id="KW-1015">Disulfide bond</keyword>
<dbReference type="GO" id="GO:0005615">
    <property type="term" value="C:extracellular space"/>
    <property type="evidence" value="ECO:0007669"/>
    <property type="project" value="TreeGrafter"/>
</dbReference>
<dbReference type="GO" id="GO:0042420">
    <property type="term" value="P:dopamine catabolic process"/>
    <property type="evidence" value="ECO:0007669"/>
    <property type="project" value="TreeGrafter"/>
</dbReference>
<keyword evidence="3" id="KW-0325">Glycoprotein</keyword>
<organism evidence="6 7">
    <name type="scientific">Folsomia candida</name>
    <name type="common">Springtail</name>
    <dbReference type="NCBI Taxonomy" id="158441"/>
    <lineage>
        <taxon>Eukaryota</taxon>
        <taxon>Metazoa</taxon>
        <taxon>Ecdysozoa</taxon>
        <taxon>Arthropoda</taxon>
        <taxon>Hexapoda</taxon>
        <taxon>Collembola</taxon>
        <taxon>Entomobryomorpha</taxon>
        <taxon>Isotomoidea</taxon>
        <taxon>Isotomidae</taxon>
        <taxon>Proisotominae</taxon>
        <taxon>Folsomia</taxon>
    </lineage>
</organism>
<dbReference type="Pfam" id="PF01082">
    <property type="entry name" value="Cu2_monooxygen"/>
    <property type="match status" value="1"/>
</dbReference>
<keyword evidence="4" id="KW-0812">Transmembrane</keyword>
<dbReference type="OrthoDB" id="10003276at2759"/>
<keyword evidence="6" id="KW-0503">Monooxygenase</keyword>
<comment type="similarity">
    <text evidence="1">Belongs to the copper type II ascorbate-dependent monooxygenase family.</text>
</comment>
<dbReference type="EMBL" id="LNIX01000002">
    <property type="protein sequence ID" value="OXA58995.1"/>
    <property type="molecule type" value="Genomic_DNA"/>
</dbReference>
<dbReference type="SUPFAM" id="SSF49742">
    <property type="entry name" value="PHM/PNGase F"/>
    <property type="match status" value="2"/>
</dbReference>
<evidence type="ECO:0000259" key="5">
    <source>
        <dbReference type="PROSITE" id="PS50836"/>
    </source>
</evidence>
<dbReference type="CDD" id="cd09631">
    <property type="entry name" value="DOMON_DOH"/>
    <property type="match status" value="1"/>
</dbReference>
<dbReference type="InterPro" id="IPR008977">
    <property type="entry name" value="PHM/PNGase_F_dom_sf"/>
</dbReference>
<keyword evidence="7" id="KW-1185">Reference proteome</keyword>
<dbReference type="Gene3D" id="2.60.40.1210">
    <property type="entry name" value="Cellobiose dehydrogenase, cytochrome domain"/>
    <property type="match status" value="1"/>
</dbReference>
<dbReference type="InterPro" id="IPR000945">
    <property type="entry name" value="DBH-like"/>
</dbReference>
<dbReference type="Pfam" id="PF03351">
    <property type="entry name" value="DOMON"/>
    <property type="match status" value="1"/>
</dbReference>
<evidence type="ECO:0000256" key="3">
    <source>
        <dbReference type="ARBA" id="ARBA00023180"/>
    </source>
</evidence>
<dbReference type="PANTHER" id="PTHR10157:SF23">
    <property type="entry name" value="MOXD1 HOMOLOG 1"/>
    <property type="match status" value="1"/>
</dbReference>
<proteinExistence type="inferred from homology"/>
<dbReference type="InterPro" id="IPR024548">
    <property type="entry name" value="Cu2_monoox_C"/>
</dbReference>
<dbReference type="Proteomes" id="UP000198287">
    <property type="component" value="Unassembled WGS sequence"/>
</dbReference>
<protein>
    <submittedName>
        <fullName evidence="6">DBH-like monooxygenase protein 1</fullName>
    </submittedName>
</protein>
<dbReference type="PROSITE" id="PS50836">
    <property type="entry name" value="DOMON"/>
    <property type="match status" value="1"/>
</dbReference>
<dbReference type="GO" id="GO:0004500">
    <property type="term" value="F:dopamine beta-monooxygenase activity"/>
    <property type="evidence" value="ECO:0007669"/>
    <property type="project" value="InterPro"/>
</dbReference>
<dbReference type="InterPro" id="IPR045266">
    <property type="entry name" value="DOH_DOMON"/>
</dbReference>
<dbReference type="Gene3D" id="2.60.120.310">
    <property type="entry name" value="Copper type II, ascorbate-dependent monooxygenase, N-terminal domain"/>
    <property type="match status" value="1"/>
</dbReference>
<name>A0A226EMT3_FOLCA</name>
<dbReference type="AlphaFoldDB" id="A0A226EMT3"/>